<protein>
    <recommendedName>
        <fullName evidence="3">YubB ferredoxin-like domain-containing protein</fullName>
    </recommendedName>
</protein>
<accession>A0ABS6JXF5</accession>
<comment type="caution">
    <text evidence="1">The sequence shown here is derived from an EMBL/GenBank/DDBJ whole genome shotgun (WGS) entry which is preliminary data.</text>
</comment>
<reference evidence="1 2" key="1">
    <citation type="submission" date="2021-06" db="EMBL/GenBank/DDBJ databases">
        <title>Bacillus sp. RD4P76, an endophyte from a halophyte.</title>
        <authorList>
            <person name="Sun J.-Q."/>
        </authorList>
    </citation>
    <scope>NUCLEOTIDE SEQUENCE [LARGE SCALE GENOMIC DNA]</scope>
    <source>
        <strain evidence="1 2">JCM 17098</strain>
    </source>
</reference>
<keyword evidence="2" id="KW-1185">Reference proteome</keyword>
<proteinExistence type="predicted"/>
<dbReference type="EMBL" id="JAHQCR010000060">
    <property type="protein sequence ID" value="MBU9722776.1"/>
    <property type="molecule type" value="Genomic_DNA"/>
</dbReference>
<name>A0ABS6JXF5_9BACI</name>
<dbReference type="RefSeq" id="WP_088076951.1">
    <property type="nucleotide sequence ID" value="NZ_JAHQCR010000060.1"/>
</dbReference>
<sequence>MNWTELKNQSDIDKLLHTFGGFHDSCLKELHMWTGTYVEQNFGMCFPRDLGSDTNARVLFQRQWPNPAAIELLFEGVTKIQIVPPPAEYLPLIFDAQIVLHNDQFHWTDNDEWKTGQAYSESINLIASKGLKWRDVSEWLGKQNRYGVINEENC</sequence>
<evidence type="ECO:0000313" key="2">
    <source>
        <dbReference type="Proteomes" id="UP000790580"/>
    </source>
</evidence>
<gene>
    <name evidence="1" type="ORF">KS407_15270</name>
</gene>
<dbReference type="Proteomes" id="UP000790580">
    <property type="component" value="Unassembled WGS sequence"/>
</dbReference>
<evidence type="ECO:0000313" key="1">
    <source>
        <dbReference type="EMBL" id="MBU9722776.1"/>
    </source>
</evidence>
<evidence type="ECO:0008006" key="3">
    <source>
        <dbReference type="Google" id="ProtNLM"/>
    </source>
</evidence>
<organism evidence="1 2">
    <name type="scientific">Evansella alkalicola</name>
    <dbReference type="NCBI Taxonomy" id="745819"/>
    <lineage>
        <taxon>Bacteria</taxon>
        <taxon>Bacillati</taxon>
        <taxon>Bacillota</taxon>
        <taxon>Bacilli</taxon>
        <taxon>Bacillales</taxon>
        <taxon>Bacillaceae</taxon>
        <taxon>Evansella</taxon>
    </lineage>
</organism>